<dbReference type="Proteomes" id="UP000821853">
    <property type="component" value="Chromosome 8"/>
</dbReference>
<dbReference type="InterPro" id="IPR029034">
    <property type="entry name" value="Cystine-knot_cytokine"/>
</dbReference>
<reference evidence="1 2" key="1">
    <citation type="journal article" date="2020" name="Cell">
        <title>Large-Scale Comparative Analyses of Tick Genomes Elucidate Their Genetic Diversity and Vector Capacities.</title>
        <authorList>
            <consortium name="Tick Genome and Microbiome Consortium (TIGMIC)"/>
            <person name="Jia N."/>
            <person name="Wang J."/>
            <person name="Shi W."/>
            <person name="Du L."/>
            <person name="Sun Y."/>
            <person name="Zhan W."/>
            <person name="Jiang J.F."/>
            <person name="Wang Q."/>
            <person name="Zhang B."/>
            <person name="Ji P."/>
            <person name="Bell-Sakyi L."/>
            <person name="Cui X.M."/>
            <person name="Yuan T.T."/>
            <person name="Jiang B.G."/>
            <person name="Yang W.F."/>
            <person name="Lam T.T."/>
            <person name="Chang Q.C."/>
            <person name="Ding S.J."/>
            <person name="Wang X.J."/>
            <person name="Zhu J.G."/>
            <person name="Ruan X.D."/>
            <person name="Zhao L."/>
            <person name="Wei J.T."/>
            <person name="Ye R.Z."/>
            <person name="Que T.C."/>
            <person name="Du C.H."/>
            <person name="Zhou Y.H."/>
            <person name="Cheng J.X."/>
            <person name="Dai P.F."/>
            <person name="Guo W.B."/>
            <person name="Han X.H."/>
            <person name="Huang E.J."/>
            <person name="Li L.F."/>
            <person name="Wei W."/>
            <person name="Gao Y.C."/>
            <person name="Liu J.Z."/>
            <person name="Shao H.Z."/>
            <person name="Wang X."/>
            <person name="Wang C.C."/>
            <person name="Yang T.C."/>
            <person name="Huo Q.B."/>
            <person name="Li W."/>
            <person name="Chen H.Y."/>
            <person name="Chen S.E."/>
            <person name="Zhou L.G."/>
            <person name="Ni X.B."/>
            <person name="Tian J.H."/>
            <person name="Sheng Y."/>
            <person name="Liu T."/>
            <person name="Pan Y.S."/>
            <person name="Xia L.Y."/>
            <person name="Li J."/>
            <person name="Zhao F."/>
            <person name="Cao W.C."/>
        </authorList>
    </citation>
    <scope>NUCLEOTIDE SEQUENCE [LARGE SCALE GENOMIC DNA]</scope>
    <source>
        <strain evidence="1">HaeL-2018</strain>
    </source>
</reference>
<organism evidence="1 2">
    <name type="scientific">Haemaphysalis longicornis</name>
    <name type="common">Bush tick</name>
    <dbReference type="NCBI Taxonomy" id="44386"/>
    <lineage>
        <taxon>Eukaryota</taxon>
        <taxon>Metazoa</taxon>
        <taxon>Ecdysozoa</taxon>
        <taxon>Arthropoda</taxon>
        <taxon>Chelicerata</taxon>
        <taxon>Arachnida</taxon>
        <taxon>Acari</taxon>
        <taxon>Parasitiformes</taxon>
        <taxon>Ixodida</taxon>
        <taxon>Ixodoidea</taxon>
        <taxon>Ixodidae</taxon>
        <taxon>Haemaphysalinae</taxon>
        <taxon>Haemaphysalis</taxon>
    </lineage>
</organism>
<sequence length="206" mass="23285">MPQQSLAAAPSKSDELSKGYEDGRLKLIVKAFADELVRELSSKLDKGQVQLLEEKLEKLPDHIQEHPAIGQKHLWVGKGKPPTPKDTERKERHAMAARRKFAMHKRDGALVLPSEEICQTTTQTTTATEVEIVQDEIQQYVFSYRCATAQNPCTAISGLYDSECTERKGWMYLYYRPIEGENRVAKWGYVSVNHHCVCKVTPKGAP</sequence>
<dbReference type="AlphaFoldDB" id="A0A9J6H0K1"/>
<evidence type="ECO:0000313" key="1">
    <source>
        <dbReference type="EMBL" id="KAH9380585.1"/>
    </source>
</evidence>
<name>A0A9J6H0K1_HAELO</name>
<dbReference type="EMBL" id="JABSTR010000010">
    <property type="protein sequence ID" value="KAH9380585.1"/>
    <property type="molecule type" value="Genomic_DNA"/>
</dbReference>
<comment type="caution">
    <text evidence="1">The sequence shown here is derived from an EMBL/GenBank/DDBJ whole genome shotgun (WGS) entry which is preliminary data.</text>
</comment>
<dbReference type="OrthoDB" id="10040891at2759"/>
<dbReference type="SUPFAM" id="SSF57501">
    <property type="entry name" value="Cystine-knot cytokines"/>
    <property type="match status" value="1"/>
</dbReference>
<evidence type="ECO:0000313" key="2">
    <source>
        <dbReference type="Proteomes" id="UP000821853"/>
    </source>
</evidence>
<accession>A0A9J6H0K1</accession>
<gene>
    <name evidence="1" type="ORF">HPB48_020365</name>
</gene>
<protein>
    <recommendedName>
        <fullName evidence="3">Nerve growth factor-related domain-containing protein</fullName>
    </recommendedName>
</protein>
<proteinExistence type="predicted"/>
<dbReference type="OMA" id="WVGKGKP"/>
<dbReference type="Gene3D" id="2.10.90.10">
    <property type="entry name" value="Cystine-knot cytokines"/>
    <property type="match status" value="1"/>
</dbReference>
<keyword evidence="2" id="KW-1185">Reference proteome</keyword>
<evidence type="ECO:0008006" key="3">
    <source>
        <dbReference type="Google" id="ProtNLM"/>
    </source>
</evidence>
<dbReference type="VEuPathDB" id="VectorBase:HLOH_058631"/>